<dbReference type="InterPro" id="IPR011251">
    <property type="entry name" value="Luciferase-like_dom"/>
</dbReference>
<protein>
    <submittedName>
        <fullName evidence="2">Unannotated protein</fullName>
    </submittedName>
</protein>
<accession>A0A6J7EG52</accession>
<dbReference type="PANTHER" id="PTHR43244">
    <property type="match status" value="1"/>
</dbReference>
<dbReference type="GO" id="GO:0016705">
    <property type="term" value="F:oxidoreductase activity, acting on paired donors, with incorporation or reduction of molecular oxygen"/>
    <property type="evidence" value="ECO:0007669"/>
    <property type="project" value="InterPro"/>
</dbReference>
<dbReference type="AlphaFoldDB" id="A0A6J7EG52"/>
<dbReference type="PANTHER" id="PTHR43244:SF2">
    <property type="entry name" value="CONSERVED HYPOTHETICAL ALANINE AND PROLINE-RICH PROTEIN"/>
    <property type="match status" value="1"/>
</dbReference>
<dbReference type="InterPro" id="IPR050564">
    <property type="entry name" value="F420-G6PD/mer"/>
</dbReference>
<dbReference type="Gene3D" id="3.20.20.30">
    <property type="entry name" value="Luciferase-like domain"/>
    <property type="match status" value="1"/>
</dbReference>
<feature type="domain" description="Luciferase-like" evidence="1">
    <location>
        <begin position="13"/>
        <end position="277"/>
    </location>
</feature>
<evidence type="ECO:0000259" key="1">
    <source>
        <dbReference type="Pfam" id="PF00296"/>
    </source>
</evidence>
<dbReference type="Pfam" id="PF00296">
    <property type="entry name" value="Bac_luciferase"/>
    <property type="match status" value="1"/>
</dbReference>
<dbReference type="SUPFAM" id="SSF51679">
    <property type="entry name" value="Bacterial luciferase-like"/>
    <property type="match status" value="1"/>
</dbReference>
<evidence type="ECO:0000313" key="2">
    <source>
        <dbReference type="EMBL" id="CAB4880688.1"/>
    </source>
</evidence>
<organism evidence="2">
    <name type="scientific">freshwater metagenome</name>
    <dbReference type="NCBI Taxonomy" id="449393"/>
    <lineage>
        <taxon>unclassified sequences</taxon>
        <taxon>metagenomes</taxon>
        <taxon>ecological metagenomes</taxon>
    </lineage>
</organism>
<name>A0A6J7EG52_9ZZZZ</name>
<reference evidence="2" key="1">
    <citation type="submission" date="2020-05" db="EMBL/GenBank/DDBJ databases">
        <authorList>
            <person name="Chiriac C."/>
            <person name="Salcher M."/>
            <person name="Ghai R."/>
            <person name="Kavagutti S V."/>
        </authorList>
    </citation>
    <scope>NUCLEOTIDE SEQUENCE</scope>
</reference>
<dbReference type="InterPro" id="IPR036661">
    <property type="entry name" value="Luciferase-like_sf"/>
</dbReference>
<dbReference type="EMBL" id="CAFBLQ010000168">
    <property type="protein sequence ID" value="CAB4880688.1"/>
    <property type="molecule type" value="Genomic_DNA"/>
</dbReference>
<sequence length="323" mass="33350">MTVARSLVFATDALEPLGALTAAAQTSGLTRVWTTDLPGRDALTRAAFLSAHASGIGIGTGITYAFGRAPQSLAAAAADVQRLTGGRFILGLGTGTSGLRARWGVDFEPPAPRLAQMVGALRTAWDTEALADPPPIAGAGLGEAMLRSVGATCDRVLLAPLCLLREHLDDRALPAISAGAERRSAPGTPAISAWCIAAIDADGERARAQARELIAFYLTRSDYSAMLAQTRWGSLAQRLRDAATSNPAGNAALIPDELVDELSISGTPEQAASAAARLELELAARGIDELVLQVPGMACDAAQYEAHVRRAIAALAPPGDALA</sequence>
<proteinExistence type="predicted"/>
<gene>
    <name evidence="2" type="ORF">UFOPK3423_01320</name>
</gene>